<reference evidence="1 2" key="1">
    <citation type="submission" date="2020-04" db="EMBL/GenBank/DDBJ databases">
        <title>MicrobeNet Type strains.</title>
        <authorList>
            <person name="Nicholson A.C."/>
        </authorList>
    </citation>
    <scope>NUCLEOTIDE SEQUENCE [LARGE SCALE GENOMIC DNA]</scope>
    <source>
        <strain evidence="1 2">ATCC BAA-788</strain>
    </source>
</reference>
<dbReference type="EMBL" id="JAAXOX010000002">
    <property type="protein sequence ID" value="NKY22201.1"/>
    <property type="molecule type" value="Genomic_DNA"/>
</dbReference>
<keyword evidence="2" id="KW-1185">Reference proteome</keyword>
<sequence>MSTEITAEHIARQIHGSLHEDYEGFTIDETSVRSPMVAPGCIQVTGYVGDDPDVELSFTLKVEALNVIDYSSDNNPEMA</sequence>
<dbReference type="Proteomes" id="UP000581206">
    <property type="component" value="Unassembled WGS sequence"/>
</dbReference>
<gene>
    <name evidence="1" type="ORF">HGA03_05920</name>
</gene>
<protein>
    <submittedName>
        <fullName evidence="1">Uncharacterized protein</fullName>
    </submittedName>
</protein>
<evidence type="ECO:0000313" key="2">
    <source>
        <dbReference type="Proteomes" id="UP000581206"/>
    </source>
</evidence>
<proteinExistence type="predicted"/>
<evidence type="ECO:0000313" key="1">
    <source>
        <dbReference type="EMBL" id="NKY22201.1"/>
    </source>
</evidence>
<dbReference type="AlphaFoldDB" id="A0A7X6KTV3"/>
<accession>A0A7X6KTV3</accession>
<organism evidence="1 2">
    <name type="scientific">Cellulomonas denverensis</name>
    <dbReference type="NCBI Taxonomy" id="264297"/>
    <lineage>
        <taxon>Bacteria</taxon>
        <taxon>Bacillati</taxon>
        <taxon>Actinomycetota</taxon>
        <taxon>Actinomycetes</taxon>
        <taxon>Micrococcales</taxon>
        <taxon>Cellulomonadaceae</taxon>
        <taxon>Cellulomonas</taxon>
    </lineage>
</organism>
<dbReference type="RefSeq" id="WP_168629303.1">
    <property type="nucleotide sequence ID" value="NZ_BONL01000033.1"/>
</dbReference>
<comment type="caution">
    <text evidence="1">The sequence shown here is derived from an EMBL/GenBank/DDBJ whole genome shotgun (WGS) entry which is preliminary data.</text>
</comment>
<name>A0A7X6KTV3_9CELL</name>